<gene>
    <name evidence="3" type="ORF">JMJ77_009412</name>
</gene>
<dbReference type="AlphaFoldDB" id="A0A9P7QZB7"/>
<dbReference type="GO" id="GO:0001228">
    <property type="term" value="F:DNA-binding transcription activator activity, RNA polymerase II-specific"/>
    <property type="evidence" value="ECO:0007669"/>
    <property type="project" value="TreeGrafter"/>
</dbReference>
<dbReference type="PANTHER" id="PTHR47784:SF5">
    <property type="entry name" value="STEROL UPTAKE CONTROL PROTEIN 2"/>
    <property type="match status" value="1"/>
</dbReference>
<dbReference type="Pfam" id="PF11951">
    <property type="entry name" value="Fungal_trans_2"/>
    <property type="match status" value="1"/>
</dbReference>
<evidence type="ECO:0000256" key="2">
    <source>
        <dbReference type="SAM" id="MobiDB-lite"/>
    </source>
</evidence>
<dbReference type="InterPro" id="IPR021858">
    <property type="entry name" value="Fun_TF"/>
</dbReference>
<feature type="region of interest" description="Disordered" evidence="2">
    <location>
        <begin position="1"/>
        <end position="24"/>
    </location>
</feature>
<evidence type="ECO:0000313" key="3">
    <source>
        <dbReference type="EMBL" id="KAG7045329.1"/>
    </source>
</evidence>
<sequence>MQSADPGLPTPEGLPTLSLSSPANRENYTPPFGTWTQNMRLLHHYNVVICHILEDEESTAVIWREVVPETAFSHDFLMHGLLALSSLHYAQTHPALHDEFALISSQYQDVALQAFAAKLQNANEGSFEPYFFLATFLFIISMCSITGQHDPDTVIAPKDLAQSFMLLQGIKSILVFKPVETCFQAGPLGPLFGHIMPLPIDHTGPFQRRLDQLFKLTRELSPTFEAMDAQSSCLLAIESLRTTYAACAADQTTTRARRIWLWPVSLPSFFVDLISNHHHVALIILAHYAAFTRPFEHRQWMNKGWSSKMMAAVETALDEQWRAWVDWPKRSIVEQIDVDEMGLFEEI</sequence>
<accession>A0A9P7QZB7</accession>
<dbReference type="InterPro" id="IPR053157">
    <property type="entry name" value="Sterol_Uptake_Regulator"/>
</dbReference>
<keyword evidence="1" id="KW-0539">Nucleus</keyword>
<reference evidence="3" key="1">
    <citation type="submission" date="2021-05" db="EMBL/GenBank/DDBJ databases">
        <title>Comparative genomics of three Colletotrichum scovillei strains and genetic complementation revealed genes involved fungal growth and virulence on chili pepper.</title>
        <authorList>
            <person name="Hsieh D.-K."/>
            <person name="Chuang S.-C."/>
            <person name="Chen C.-Y."/>
            <person name="Chao Y.-T."/>
            <person name="Lu M.-Y.J."/>
            <person name="Lee M.-H."/>
            <person name="Shih M.-C."/>
        </authorList>
    </citation>
    <scope>NUCLEOTIDE SEQUENCE</scope>
    <source>
        <strain evidence="3">Coll-153</strain>
    </source>
</reference>
<dbReference type="Proteomes" id="UP000699042">
    <property type="component" value="Unassembled WGS sequence"/>
</dbReference>
<comment type="caution">
    <text evidence="3">The sequence shown here is derived from an EMBL/GenBank/DDBJ whole genome shotgun (WGS) entry which is preliminary data.</text>
</comment>
<dbReference type="EMBL" id="JAESDN010000009">
    <property type="protein sequence ID" value="KAG7045329.1"/>
    <property type="molecule type" value="Genomic_DNA"/>
</dbReference>
<organism evidence="3 4">
    <name type="scientific">Colletotrichum scovillei</name>
    <dbReference type="NCBI Taxonomy" id="1209932"/>
    <lineage>
        <taxon>Eukaryota</taxon>
        <taxon>Fungi</taxon>
        <taxon>Dikarya</taxon>
        <taxon>Ascomycota</taxon>
        <taxon>Pezizomycotina</taxon>
        <taxon>Sordariomycetes</taxon>
        <taxon>Hypocreomycetidae</taxon>
        <taxon>Glomerellales</taxon>
        <taxon>Glomerellaceae</taxon>
        <taxon>Colletotrichum</taxon>
        <taxon>Colletotrichum acutatum species complex</taxon>
    </lineage>
</organism>
<evidence type="ECO:0000256" key="1">
    <source>
        <dbReference type="ARBA" id="ARBA00023242"/>
    </source>
</evidence>
<proteinExistence type="predicted"/>
<protein>
    <submittedName>
        <fullName evidence="3">Fungal zn binuclear cluster domain-containing protein</fullName>
    </submittedName>
</protein>
<name>A0A9P7QZB7_9PEZI</name>
<dbReference type="PANTHER" id="PTHR47784">
    <property type="entry name" value="STEROL UPTAKE CONTROL PROTEIN 2"/>
    <property type="match status" value="1"/>
</dbReference>
<evidence type="ECO:0000313" key="4">
    <source>
        <dbReference type="Proteomes" id="UP000699042"/>
    </source>
</evidence>
<feature type="compositionally biased region" description="Low complexity" evidence="2">
    <location>
        <begin position="1"/>
        <end position="22"/>
    </location>
</feature>
<keyword evidence="4" id="KW-1185">Reference proteome</keyword>